<evidence type="ECO:0000313" key="1">
    <source>
        <dbReference type="EMBL" id="SDZ53583.1"/>
    </source>
</evidence>
<dbReference type="EMBL" id="FNOK01000092">
    <property type="protein sequence ID" value="SDZ53583.1"/>
    <property type="molecule type" value="Genomic_DNA"/>
</dbReference>
<dbReference type="OrthoDB" id="3700101at2"/>
<sequence>MSSTASELVADGGAAVDDLSAMSIIDALHAANSERPGQAWTFQLNPADVRAPRLTVGLNADRGFVLWEHGVEALRSAGGTNTEWADYWRGGHHFQMDPGSEIPAPFVFAALGEFLATRERPTCIGWIEEP</sequence>
<accession>A0A1H3TTM3</accession>
<dbReference type="AlphaFoldDB" id="A0A1H3TTM3"/>
<proteinExistence type="predicted"/>
<keyword evidence="2" id="KW-1185">Reference proteome</keyword>
<dbReference type="Proteomes" id="UP000199529">
    <property type="component" value="Unassembled WGS sequence"/>
</dbReference>
<gene>
    <name evidence="1" type="ORF">SAMN05216215_109218</name>
</gene>
<organism evidence="1 2">
    <name type="scientific">Saccharopolyspora shandongensis</name>
    <dbReference type="NCBI Taxonomy" id="418495"/>
    <lineage>
        <taxon>Bacteria</taxon>
        <taxon>Bacillati</taxon>
        <taxon>Actinomycetota</taxon>
        <taxon>Actinomycetes</taxon>
        <taxon>Pseudonocardiales</taxon>
        <taxon>Pseudonocardiaceae</taxon>
        <taxon>Saccharopolyspora</taxon>
    </lineage>
</organism>
<protein>
    <submittedName>
        <fullName evidence="1">Immunity protein Imm1</fullName>
    </submittedName>
</protein>
<dbReference type="Pfam" id="PF14430">
    <property type="entry name" value="Imm1"/>
    <property type="match status" value="1"/>
</dbReference>
<evidence type="ECO:0000313" key="2">
    <source>
        <dbReference type="Proteomes" id="UP000199529"/>
    </source>
</evidence>
<reference evidence="2" key="1">
    <citation type="submission" date="2016-10" db="EMBL/GenBank/DDBJ databases">
        <authorList>
            <person name="Varghese N."/>
            <person name="Submissions S."/>
        </authorList>
    </citation>
    <scope>NUCLEOTIDE SEQUENCE [LARGE SCALE GENOMIC DNA]</scope>
    <source>
        <strain evidence="2">CGMCC 4.3530</strain>
    </source>
</reference>
<dbReference type="InterPro" id="IPR025680">
    <property type="entry name" value="DddI"/>
</dbReference>
<name>A0A1H3TTM3_9PSEU</name>